<dbReference type="EMBL" id="GL737219">
    <property type="protein sequence ID" value="EFX60058.1"/>
    <property type="molecule type" value="Genomic_DNA"/>
</dbReference>
<accession>E9I7H1</accession>
<dbReference type="InParanoid" id="E9I7H1"/>
<dbReference type="HOGENOM" id="CLU_1367460_0_0_1"/>
<feature type="domain" description="SMODS-associated and fused to various effectors" evidence="1">
    <location>
        <begin position="2"/>
        <end position="180"/>
    </location>
</feature>
<sequence length="200" mass="21331">MAGTHLFQPHRNVQDGRTRWAWPADAQPLQPAPLVAPVSAPAPGPSSGKFTLTELQSYTPGAEEACLVVALTSAIPPARMPANCASDEAYVLPTLQIGPELGKDCIQHPSDLEALAVAVDAAVRRLQDEWRVRRVHLFVSAPATATLLVGQKMQARHQAAYVCHEAFGGPGSTYSPTIELTSTHVRELVSGQGQSIELQA</sequence>
<keyword evidence="3" id="KW-1185">Reference proteome</keyword>
<evidence type="ECO:0000313" key="3">
    <source>
        <dbReference type="Proteomes" id="UP000000305"/>
    </source>
</evidence>
<reference evidence="2 3" key="1">
    <citation type="journal article" date="2011" name="Science">
        <title>The ecoresponsive genome of Daphnia pulex.</title>
        <authorList>
            <person name="Colbourne J.K."/>
            <person name="Pfrender M.E."/>
            <person name="Gilbert D."/>
            <person name="Thomas W.K."/>
            <person name="Tucker A."/>
            <person name="Oakley T.H."/>
            <person name="Tokishita S."/>
            <person name="Aerts A."/>
            <person name="Arnold G.J."/>
            <person name="Basu M.K."/>
            <person name="Bauer D.J."/>
            <person name="Caceres C.E."/>
            <person name="Carmel L."/>
            <person name="Casola C."/>
            <person name="Choi J.H."/>
            <person name="Detter J.C."/>
            <person name="Dong Q."/>
            <person name="Dusheyko S."/>
            <person name="Eads B.D."/>
            <person name="Frohlich T."/>
            <person name="Geiler-Samerotte K.A."/>
            <person name="Gerlach D."/>
            <person name="Hatcher P."/>
            <person name="Jogdeo S."/>
            <person name="Krijgsveld J."/>
            <person name="Kriventseva E.V."/>
            <person name="Kultz D."/>
            <person name="Laforsch C."/>
            <person name="Lindquist E."/>
            <person name="Lopez J."/>
            <person name="Manak J.R."/>
            <person name="Muller J."/>
            <person name="Pangilinan J."/>
            <person name="Patwardhan R.P."/>
            <person name="Pitluck S."/>
            <person name="Pritham E.J."/>
            <person name="Rechtsteiner A."/>
            <person name="Rho M."/>
            <person name="Rogozin I.B."/>
            <person name="Sakarya O."/>
            <person name="Salamov A."/>
            <person name="Schaack S."/>
            <person name="Shapiro H."/>
            <person name="Shiga Y."/>
            <person name="Skalitzky C."/>
            <person name="Smith Z."/>
            <person name="Souvorov A."/>
            <person name="Sung W."/>
            <person name="Tang Z."/>
            <person name="Tsuchiya D."/>
            <person name="Tu H."/>
            <person name="Vos H."/>
            <person name="Wang M."/>
            <person name="Wolf Y.I."/>
            <person name="Yamagata H."/>
            <person name="Yamada T."/>
            <person name="Ye Y."/>
            <person name="Shaw J.R."/>
            <person name="Andrews J."/>
            <person name="Crease T.J."/>
            <person name="Tang H."/>
            <person name="Lucas S.M."/>
            <person name="Robertson H.M."/>
            <person name="Bork P."/>
            <person name="Koonin E.V."/>
            <person name="Zdobnov E.M."/>
            <person name="Grigoriev I.V."/>
            <person name="Lynch M."/>
            <person name="Boore J.L."/>
        </authorList>
    </citation>
    <scope>NUCLEOTIDE SEQUENCE [LARGE SCALE GENOMIC DNA]</scope>
</reference>
<evidence type="ECO:0000313" key="2">
    <source>
        <dbReference type="EMBL" id="EFX60058.1"/>
    </source>
</evidence>
<dbReference type="NCBIfam" id="NF033611">
    <property type="entry name" value="SAVED"/>
    <property type="match status" value="1"/>
</dbReference>
<dbReference type="Proteomes" id="UP000000305">
    <property type="component" value="Unassembled WGS sequence"/>
</dbReference>
<dbReference type="Pfam" id="PF18145">
    <property type="entry name" value="SAVED"/>
    <property type="match status" value="1"/>
</dbReference>
<organism evidence="2 3">
    <name type="scientific">Daphnia pulex</name>
    <name type="common">Water flea</name>
    <dbReference type="NCBI Taxonomy" id="6669"/>
    <lineage>
        <taxon>Eukaryota</taxon>
        <taxon>Metazoa</taxon>
        <taxon>Ecdysozoa</taxon>
        <taxon>Arthropoda</taxon>
        <taxon>Crustacea</taxon>
        <taxon>Branchiopoda</taxon>
        <taxon>Diplostraca</taxon>
        <taxon>Cladocera</taxon>
        <taxon>Anomopoda</taxon>
        <taxon>Daphniidae</taxon>
        <taxon>Daphnia</taxon>
    </lineage>
</organism>
<dbReference type="KEGG" id="dpx:DAPPUDRAFT_345594"/>
<dbReference type="AlphaFoldDB" id="E9I7H1"/>
<proteinExistence type="predicted"/>
<dbReference type="InterPro" id="IPR040836">
    <property type="entry name" value="SAVED"/>
</dbReference>
<protein>
    <recommendedName>
        <fullName evidence="1">SMODS-associated and fused to various effectors domain-containing protein</fullName>
    </recommendedName>
</protein>
<evidence type="ECO:0000259" key="1">
    <source>
        <dbReference type="Pfam" id="PF18145"/>
    </source>
</evidence>
<name>E9I7H1_DAPPU</name>
<gene>
    <name evidence="2" type="ORF">DAPPUDRAFT_345594</name>
</gene>